<dbReference type="PANTHER" id="PTHR10772:SF58">
    <property type="entry name" value="CO-CHAPERONIN GROES"/>
    <property type="match status" value="1"/>
</dbReference>
<dbReference type="GO" id="GO:0046872">
    <property type="term" value="F:metal ion binding"/>
    <property type="evidence" value="ECO:0007669"/>
    <property type="project" value="TreeGrafter"/>
</dbReference>
<protein>
    <recommendedName>
        <fullName evidence="3">Co-chaperonin GroES</fullName>
    </recommendedName>
    <alternativeName>
        <fullName evidence="3">10 kDa chaperonin</fullName>
    </alternativeName>
    <alternativeName>
        <fullName evidence="3">Chaperonin-10</fullName>
        <shortName evidence="3">Cpn10</shortName>
    </alternativeName>
</protein>
<dbReference type="InterPro" id="IPR037124">
    <property type="entry name" value="Chaperonin_GroES_sf"/>
</dbReference>
<dbReference type="GO" id="GO:0005524">
    <property type="term" value="F:ATP binding"/>
    <property type="evidence" value="ECO:0007669"/>
    <property type="project" value="InterPro"/>
</dbReference>
<comment type="caution">
    <text evidence="5">The sequence shown here is derived from an EMBL/GenBank/DDBJ whole genome shotgun (WGS) entry which is preliminary data.</text>
</comment>
<dbReference type="GO" id="GO:0044183">
    <property type="term" value="F:protein folding chaperone"/>
    <property type="evidence" value="ECO:0007669"/>
    <property type="project" value="InterPro"/>
</dbReference>
<dbReference type="SUPFAM" id="SSF50129">
    <property type="entry name" value="GroES-like"/>
    <property type="match status" value="1"/>
</dbReference>
<dbReference type="CDD" id="cd00320">
    <property type="entry name" value="cpn10"/>
    <property type="match status" value="1"/>
</dbReference>
<dbReference type="PRINTS" id="PR00297">
    <property type="entry name" value="CHAPERONIN10"/>
</dbReference>
<dbReference type="PROSITE" id="PS00681">
    <property type="entry name" value="CHAPERONINS_CPN10"/>
    <property type="match status" value="1"/>
</dbReference>
<dbReference type="EMBL" id="MHLN01000052">
    <property type="protein sequence ID" value="OGZ09438.1"/>
    <property type="molecule type" value="Genomic_DNA"/>
</dbReference>
<dbReference type="Proteomes" id="UP000178099">
    <property type="component" value="Unassembled WGS sequence"/>
</dbReference>
<keyword evidence="3" id="KW-0963">Cytoplasm</keyword>
<reference evidence="5 6" key="1">
    <citation type="journal article" date="2016" name="Nat. Commun.">
        <title>Thousands of microbial genomes shed light on interconnected biogeochemical processes in an aquifer system.</title>
        <authorList>
            <person name="Anantharaman K."/>
            <person name="Brown C.T."/>
            <person name="Hug L.A."/>
            <person name="Sharon I."/>
            <person name="Castelle C.J."/>
            <person name="Probst A.J."/>
            <person name="Thomas B.C."/>
            <person name="Singh A."/>
            <person name="Wilkins M.J."/>
            <person name="Karaoz U."/>
            <person name="Brodie E.L."/>
            <person name="Williams K.H."/>
            <person name="Hubbard S.S."/>
            <person name="Banfield J.F."/>
        </authorList>
    </citation>
    <scope>NUCLEOTIDE SEQUENCE [LARGE SCALE GENOMIC DNA]</scope>
</reference>
<dbReference type="NCBIfam" id="NF001533">
    <property type="entry name" value="PRK00364.2-4"/>
    <property type="match status" value="1"/>
</dbReference>
<comment type="similarity">
    <text evidence="1 3 4">Belongs to the GroES chaperonin family.</text>
</comment>
<dbReference type="FunFam" id="2.30.33.40:FF:000001">
    <property type="entry name" value="10 kDa chaperonin"/>
    <property type="match status" value="1"/>
</dbReference>
<dbReference type="Pfam" id="PF00166">
    <property type="entry name" value="Cpn10"/>
    <property type="match status" value="1"/>
</dbReference>
<dbReference type="InterPro" id="IPR011032">
    <property type="entry name" value="GroES-like_sf"/>
</dbReference>
<comment type="subcellular location">
    <subcellularLocation>
        <location evidence="3">Cytoplasm</location>
    </subcellularLocation>
</comment>
<evidence type="ECO:0000256" key="3">
    <source>
        <dbReference type="HAMAP-Rule" id="MF_00580"/>
    </source>
</evidence>
<dbReference type="NCBIfam" id="NF001531">
    <property type="entry name" value="PRK00364.2-2"/>
    <property type="match status" value="1"/>
</dbReference>
<dbReference type="GO" id="GO:0005737">
    <property type="term" value="C:cytoplasm"/>
    <property type="evidence" value="ECO:0007669"/>
    <property type="project" value="UniProtKB-SubCell"/>
</dbReference>
<comment type="function">
    <text evidence="3 4">Together with the chaperonin GroEL, plays an essential role in assisting protein folding. The GroEL-GroES system forms a nano-cage that allows encapsulation of the non-native substrate proteins and provides a physical environment optimized to promote and accelerate protein folding. GroES binds to the apical surface of the GroEL ring, thereby capping the opening of the GroEL channel.</text>
</comment>
<dbReference type="Gene3D" id="2.30.33.40">
    <property type="entry name" value="GroES chaperonin"/>
    <property type="match status" value="1"/>
</dbReference>
<organism evidence="5 6">
    <name type="scientific">Candidatus Lloydbacteria bacterium RIFCSPHIGHO2_02_FULL_51_22</name>
    <dbReference type="NCBI Taxonomy" id="1798663"/>
    <lineage>
        <taxon>Bacteria</taxon>
        <taxon>Candidatus Lloydiibacteriota</taxon>
    </lineage>
</organism>
<dbReference type="InterPro" id="IPR018369">
    <property type="entry name" value="Chaprnonin_Cpn10_CS"/>
</dbReference>
<name>A0A1G2D9J4_9BACT</name>
<evidence type="ECO:0000256" key="4">
    <source>
        <dbReference type="RuleBase" id="RU000535"/>
    </source>
</evidence>
<comment type="subunit">
    <text evidence="3">Heptamer of 7 subunits arranged in a ring. Interacts with the chaperonin GroEL.</text>
</comment>
<dbReference type="InterPro" id="IPR020818">
    <property type="entry name" value="Chaperonin_GroES"/>
</dbReference>
<dbReference type="GO" id="GO:0051082">
    <property type="term" value="F:unfolded protein binding"/>
    <property type="evidence" value="ECO:0007669"/>
    <property type="project" value="TreeGrafter"/>
</dbReference>
<dbReference type="GO" id="GO:0051087">
    <property type="term" value="F:protein-folding chaperone binding"/>
    <property type="evidence" value="ECO:0007669"/>
    <property type="project" value="TreeGrafter"/>
</dbReference>
<dbReference type="SMART" id="SM00883">
    <property type="entry name" value="Cpn10"/>
    <property type="match status" value="1"/>
</dbReference>
<keyword evidence="2 3" id="KW-0143">Chaperone</keyword>
<dbReference type="PANTHER" id="PTHR10772">
    <property type="entry name" value="10 KDA HEAT SHOCK PROTEIN"/>
    <property type="match status" value="1"/>
</dbReference>
<evidence type="ECO:0000256" key="2">
    <source>
        <dbReference type="ARBA" id="ARBA00023186"/>
    </source>
</evidence>
<dbReference type="AlphaFoldDB" id="A0A1G2D9J4"/>
<evidence type="ECO:0000256" key="1">
    <source>
        <dbReference type="ARBA" id="ARBA00006975"/>
    </source>
</evidence>
<gene>
    <name evidence="3" type="primary">groES</name>
    <name evidence="3" type="synonym">groS</name>
    <name evidence="5" type="ORF">A3D67_03030</name>
</gene>
<evidence type="ECO:0000313" key="6">
    <source>
        <dbReference type="Proteomes" id="UP000178099"/>
    </source>
</evidence>
<dbReference type="NCBIfam" id="NF001534">
    <property type="entry name" value="PRK00364.2-5"/>
    <property type="match status" value="1"/>
</dbReference>
<accession>A0A1G2D9J4</accession>
<dbReference type="HAMAP" id="MF_00580">
    <property type="entry name" value="CH10"/>
    <property type="match status" value="1"/>
</dbReference>
<evidence type="ECO:0000313" key="5">
    <source>
        <dbReference type="EMBL" id="OGZ09438.1"/>
    </source>
</evidence>
<proteinExistence type="inferred from homology"/>
<sequence>MSKKEIIPLGDRVLVKPAEKEKKTKSGIIIPDTVDKERPEIGKVVAVGAGKVTDEGKVIPLKVKAGDTVLFSKYGPDEVKYEGEEYLIVSESNILAIIK</sequence>